<comment type="caution">
    <text evidence="2">The sequence shown here is derived from an EMBL/GenBank/DDBJ whole genome shotgun (WGS) entry which is preliminary data.</text>
</comment>
<dbReference type="RefSeq" id="WP_004751692.1">
    <property type="nucleotide sequence ID" value="NZ_AHMY02000034.1"/>
</dbReference>
<gene>
    <name evidence="1 2" type="primary">gatC</name>
    <name evidence="2" type="ORF">LEP1GSC081_3658</name>
</gene>
<evidence type="ECO:0000313" key="3">
    <source>
        <dbReference type="Proteomes" id="UP000006253"/>
    </source>
</evidence>
<sequence length="96" mass="11073">MNINEDSLQKIAELSRLKIRSEEKEAALQDFNKILEYVDQIKGLDVSSIKDDEIYLHHENAIRPDLAGKHLSREEIETFAPSFQNGYFVVPKVIET</sequence>
<dbReference type="Gene3D" id="1.10.20.60">
    <property type="entry name" value="Glu-tRNAGln amidotransferase C subunit, N-terminal domain"/>
    <property type="match status" value="1"/>
</dbReference>
<dbReference type="GO" id="GO:0016740">
    <property type="term" value="F:transferase activity"/>
    <property type="evidence" value="ECO:0007669"/>
    <property type="project" value="UniProtKB-KW"/>
</dbReference>
<dbReference type="GeneID" id="34314802"/>
<keyword evidence="2" id="KW-0808">Transferase</keyword>
<dbReference type="InterPro" id="IPR036113">
    <property type="entry name" value="Asp/Glu-ADT_sf_sub_c"/>
</dbReference>
<comment type="subunit">
    <text evidence="1">Heterotrimer of A, B and C subunits.</text>
</comment>
<keyword evidence="1 2" id="KW-0436">Ligase</keyword>
<keyword evidence="1" id="KW-0067">ATP-binding</keyword>
<dbReference type="NCBIfam" id="TIGR00135">
    <property type="entry name" value="gatC"/>
    <property type="match status" value="1"/>
</dbReference>
<dbReference type="PANTHER" id="PTHR15004:SF0">
    <property type="entry name" value="GLUTAMYL-TRNA(GLN) AMIDOTRANSFERASE SUBUNIT C, MITOCHONDRIAL"/>
    <property type="match status" value="1"/>
</dbReference>
<dbReference type="Pfam" id="PF02686">
    <property type="entry name" value="GatC"/>
    <property type="match status" value="1"/>
</dbReference>
<dbReference type="EC" id="6.3.5.-" evidence="1"/>
<keyword evidence="1" id="KW-0648">Protein biosynthesis</keyword>
<comment type="catalytic activity">
    <reaction evidence="1">
        <text>L-aspartyl-tRNA(Asn) + L-glutamine + ATP + H2O = L-asparaginyl-tRNA(Asn) + L-glutamate + ADP + phosphate + 2 H(+)</text>
        <dbReference type="Rhea" id="RHEA:14513"/>
        <dbReference type="Rhea" id="RHEA-COMP:9674"/>
        <dbReference type="Rhea" id="RHEA-COMP:9677"/>
        <dbReference type="ChEBI" id="CHEBI:15377"/>
        <dbReference type="ChEBI" id="CHEBI:15378"/>
        <dbReference type="ChEBI" id="CHEBI:29985"/>
        <dbReference type="ChEBI" id="CHEBI:30616"/>
        <dbReference type="ChEBI" id="CHEBI:43474"/>
        <dbReference type="ChEBI" id="CHEBI:58359"/>
        <dbReference type="ChEBI" id="CHEBI:78515"/>
        <dbReference type="ChEBI" id="CHEBI:78516"/>
        <dbReference type="ChEBI" id="CHEBI:456216"/>
    </reaction>
</comment>
<proteinExistence type="inferred from homology"/>
<dbReference type="EMBL" id="AHMY02000034">
    <property type="protein sequence ID" value="EKO16164.1"/>
    <property type="molecule type" value="Genomic_DNA"/>
</dbReference>
<name>A0A0E2B5N8_9LEPT</name>
<dbReference type="GO" id="GO:0050567">
    <property type="term" value="F:glutaminyl-tRNA synthase (glutamine-hydrolyzing) activity"/>
    <property type="evidence" value="ECO:0007669"/>
    <property type="project" value="UniProtKB-UniRule"/>
</dbReference>
<dbReference type="AlphaFoldDB" id="A0A0E2B5N8"/>
<dbReference type="GO" id="GO:0070681">
    <property type="term" value="P:glutaminyl-tRNAGln biosynthesis via transamidation"/>
    <property type="evidence" value="ECO:0007669"/>
    <property type="project" value="TreeGrafter"/>
</dbReference>
<keyword evidence="1" id="KW-0547">Nucleotide-binding</keyword>
<comment type="function">
    <text evidence="1">Allows the formation of correctly charged Asn-tRNA(Asn) or Gln-tRNA(Gln) through the transamidation of misacylated Asp-tRNA(Asn) or Glu-tRNA(Gln) in organisms which lack either or both of asparaginyl-tRNA or glutaminyl-tRNA synthetases. The reaction takes place in the presence of glutamine and ATP through an activated phospho-Asp-tRNA(Asn) or phospho-Glu-tRNA(Gln).</text>
</comment>
<comment type="catalytic activity">
    <reaction evidence="1">
        <text>L-glutamyl-tRNA(Gln) + L-glutamine + ATP + H2O = L-glutaminyl-tRNA(Gln) + L-glutamate + ADP + phosphate + H(+)</text>
        <dbReference type="Rhea" id="RHEA:17521"/>
        <dbReference type="Rhea" id="RHEA-COMP:9681"/>
        <dbReference type="Rhea" id="RHEA-COMP:9684"/>
        <dbReference type="ChEBI" id="CHEBI:15377"/>
        <dbReference type="ChEBI" id="CHEBI:15378"/>
        <dbReference type="ChEBI" id="CHEBI:29985"/>
        <dbReference type="ChEBI" id="CHEBI:30616"/>
        <dbReference type="ChEBI" id="CHEBI:43474"/>
        <dbReference type="ChEBI" id="CHEBI:58359"/>
        <dbReference type="ChEBI" id="CHEBI:78520"/>
        <dbReference type="ChEBI" id="CHEBI:78521"/>
        <dbReference type="ChEBI" id="CHEBI:456216"/>
    </reaction>
</comment>
<evidence type="ECO:0000313" key="2">
    <source>
        <dbReference type="EMBL" id="EKO16164.1"/>
    </source>
</evidence>
<protein>
    <recommendedName>
        <fullName evidence="1">Aspartyl/glutamyl-tRNA(Asn/Gln) amidotransferase subunit C</fullName>
        <shortName evidence="1">Asp/Glu-ADT subunit C</shortName>
        <ecNumber evidence="1">6.3.5.-</ecNumber>
    </recommendedName>
</protein>
<dbReference type="HAMAP" id="MF_00122">
    <property type="entry name" value="GatC"/>
    <property type="match status" value="1"/>
</dbReference>
<dbReference type="GO" id="GO:0050566">
    <property type="term" value="F:asparaginyl-tRNA synthase (glutamine-hydrolyzing) activity"/>
    <property type="evidence" value="ECO:0007669"/>
    <property type="project" value="RHEA"/>
</dbReference>
<reference evidence="2 3" key="1">
    <citation type="submission" date="2012-10" db="EMBL/GenBank/DDBJ databases">
        <authorList>
            <person name="Harkins D.M."/>
            <person name="Durkin A.S."/>
            <person name="Brinkac L.M."/>
            <person name="Selengut J.D."/>
            <person name="Sanka R."/>
            <person name="DePew J."/>
            <person name="Purushe J."/>
            <person name="Peacock S.J."/>
            <person name="Thaipadungpanit J."/>
            <person name="Wuthiekanun V.W."/>
            <person name="Day N.P."/>
            <person name="Vinetz J.M."/>
            <person name="Sutton G.G."/>
            <person name="Nelson W.C."/>
            <person name="Fouts D.E."/>
        </authorList>
    </citation>
    <scope>NUCLEOTIDE SEQUENCE [LARGE SCALE GENOMIC DNA]</scope>
    <source>
        <strain evidence="2 3">H1</strain>
    </source>
</reference>
<dbReference type="SUPFAM" id="SSF141000">
    <property type="entry name" value="Glu-tRNAGln amidotransferase C subunit"/>
    <property type="match status" value="1"/>
</dbReference>
<dbReference type="InterPro" id="IPR003837">
    <property type="entry name" value="GatC"/>
</dbReference>
<dbReference type="PANTHER" id="PTHR15004">
    <property type="entry name" value="GLUTAMYL-TRNA(GLN) AMIDOTRANSFERASE SUBUNIT C, MITOCHONDRIAL"/>
    <property type="match status" value="1"/>
</dbReference>
<dbReference type="Proteomes" id="UP000006253">
    <property type="component" value="Unassembled WGS sequence"/>
</dbReference>
<comment type="similarity">
    <text evidence="1">Belongs to the GatC family.</text>
</comment>
<accession>A0A0E2B5N8</accession>
<dbReference type="GO" id="GO:0006450">
    <property type="term" value="P:regulation of translational fidelity"/>
    <property type="evidence" value="ECO:0007669"/>
    <property type="project" value="InterPro"/>
</dbReference>
<dbReference type="GO" id="GO:0005524">
    <property type="term" value="F:ATP binding"/>
    <property type="evidence" value="ECO:0007669"/>
    <property type="project" value="UniProtKB-KW"/>
</dbReference>
<dbReference type="GO" id="GO:0006412">
    <property type="term" value="P:translation"/>
    <property type="evidence" value="ECO:0007669"/>
    <property type="project" value="UniProtKB-UniRule"/>
</dbReference>
<organism evidence="2 3">
    <name type="scientific">Leptospira kirschneri str. H1</name>
    <dbReference type="NCBI Taxonomy" id="1049966"/>
    <lineage>
        <taxon>Bacteria</taxon>
        <taxon>Pseudomonadati</taxon>
        <taxon>Spirochaetota</taxon>
        <taxon>Spirochaetia</taxon>
        <taxon>Leptospirales</taxon>
        <taxon>Leptospiraceae</taxon>
        <taxon>Leptospira</taxon>
    </lineage>
</organism>
<evidence type="ECO:0000256" key="1">
    <source>
        <dbReference type="HAMAP-Rule" id="MF_00122"/>
    </source>
</evidence>